<keyword evidence="1" id="KW-0479">Metal-binding</keyword>
<evidence type="ECO:0000256" key="2">
    <source>
        <dbReference type="SAM" id="MobiDB-lite"/>
    </source>
</evidence>
<keyword evidence="5" id="KW-1185">Reference proteome</keyword>
<evidence type="ECO:0000313" key="4">
    <source>
        <dbReference type="EMBL" id="RYR53011.1"/>
    </source>
</evidence>
<name>A0A445CPZ5_ARAHY</name>
<dbReference type="Gene3D" id="4.10.60.10">
    <property type="entry name" value="Zinc finger, CCHC-type"/>
    <property type="match status" value="1"/>
</dbReference>
<dbReference type="GO" id="GO:0008270">
    <property type="term" value="F:zinc ion binding"/>
    <property type="evidence" value="ECO:0007669"/>
    <property type="project" value="UniProtKB-KW"/>
</dbReference>
<accession>A0A445CPZ5</accession>
<evidence type="ECO:0000256" key="1">
    <source>
        <dbReference type="PROSITE-ProRule" id="PRU00047"/>
    </source>
</evidence>
<dbReference type="SUPFAM" id="SSF57756">
    <property type="entry name" value="Retrovirus zinc finger-like domains"/>
    <property type="match status" value="1"/>
</dbReference>
<keyword evidence="1" id="KW-0862">Zinc</keyword>
<dbReference type="InterPro" id="IPR001878">
    <property type="entry name" value="Znf_CCHC"/>
</dbReference>
<reference evidence="4 5" key="1">
    <citation type="submission" date="2019-01" db="EMBL/GenBank/DDBJ databases">
        <title>Sequencing of cultivated peanut Arachis hypogaea provides insights into genome evolution and oil improvement.</title>
        <authorList>
            <person name="Chen X."/>
        </authorList>
    </citation>
    <scope>NUCLEOTIDE SEQUENCE [LARGE SCALE GENOMIC DNA]</scope>
    <source>
        <strain evidence="5">cv. Fuhuasheng</strain>
        <tissue evidence="4">Leaves</tissue>
    </source>
</reference>
<gene>
    <name evidence="4" type="ORF">Ahy_A06g027858</name>
</gene>
<organism evidence="4 5">
    <name type="scientific">Arachis hypogaea</name>
    <name type="common">Peanut</name>
    <dbReference type="NCBI Taxonomy" id="3818"/>
    <lineage>
        <taxon>Eukaryota</taxon>
        <taxon>Viridiplantae</taxon>
        <taxon>Streptophyta</taxon>
        <taxon>Embryophyta</taxon>
        <taxon>Tracheophyta</taxon>
        <taxon>Spermatophyta</taxon>
        <taxon>Magnoliopsida</taxon>
        <taxon>eudicotyledons</taxon>
        <taxon>Gunneridae</taxon>
        <taxon>Pentapetalae</taxon>
        <taxon>rosids</taxon>
        <taxon>fabids</taxon>
        <taxon>Fabales</taxon>
        <taxon>Fabaceae</taxon>
        <taxon>Papilionoideae</taxon>
        <taxon>50 kb inversion clade</taxon>
        <taxon>dalbergioids sensu lato</taxon>
        <taxon>Dalbergieae</taxon>
        <taxon>Pterocarpus clade</taxon>
        <taxon>Arachis</taxon>
    </lineage>
</organism>
<sequence length="165" mass="17430">MKRVYKIGHCHYCGEIGHTKRNCRKRAVDEEAAADTDANGGEVNNSAPTVAINGGDAPLVPQAQPVLAETDDSQQVQPFSVRPTKLAPKRKLSTPKKNTPSTSTPAATTQPTNTLPTSTLSVIIPSTSTLPASTQPVSTPSASTLLASIMRFVPNPGFKLPKTKN</sequence>
<dbReference type="PROSITE" id="PS50158">
    <property type="entry name" value="ZF_CCHC"/>
    <property type="match status" value="1"/>
</dbReference>
<dbReference type="InterPro" id="IPR036875">
    <property type="entry name" value="Znf_CCHC_sf"/>
</dbReference>
<feature type="compositionally biased region" description="Low complexity" evidence="2">
    <location>
        <begin position="95"/>
        <end position="117"/>
    </location>
</feature>
<evidence type="ECO:0000259" key="3">
    <source>
        <dbReference type="PROSITE" id="PS50158"/>
    </source>
</evidence>
<dbReference type="GO" id="GO:0003676">
    <property type="term" value="F:nucleic acid binding"/>
    <property type="evidence" value="ECO:0007669"/>
    <property type="project" value="InterPro"/>
</dbReference>
<dbReference type="EMBL" id="SDMP01000006">
    <property type="protein sequence ID" value="RYR53011.1"/>
    <property type="molecule type" value="Genomic_DNA"/>
</dbReference>
<proteinExistence type="predicted"/>
<feature type="region of interest" description="Disordered" evidence="2">
    <location>
        <begin position="33"/>
        <end position="117"/>
    </location>
</feature>
<dbReference type="AlphaFoldDB" id="A0A445CPZ5"/>
<comment type="caution">
    <text evidence="4">The sequence shown here is derived from an EMBL/GenBank/DDBJ whole genome shotgun (WGS) entry which is preliminary data.</text>
</comment>
<protein>
    <recommendedName>
        <fullName evidence="3">CCHC-type domain-containing protein</fullName>
    </recommendedName>
</protein>
<keyword evidence="1" id="KW-0863">Zinc-finger</keyword>
<feature type="domain" description="CCHC-type" evidence="3">
    <location>
        <begin position="10"/>
        <end position="25"/>
    </location>
</feature>
<evidence type="ECO:0000313" key="5">
    <source>
        <dbReference type="Proteomes" id="UP000289738"/>
    </source>
</evidence>
<dbReference type="Proteomes" id="UP000289738">
    <property type="component" value="Chromosome A06"/>
</dbReference>